<dbReference type="GO" id="GO:0008757">
    <property type="term" value="F:S-adenosylmethionine-dependent methyltransferase activity"/>
    <property type="evidence" value="ECO:0007669"/>
    <property type="project" value="InterPro"/>
</dbReference>
<evidence type="ECO:0000259" key="1">
    <source>
        <dbReference type="Pfam" id="PF08241"/>
    </source>
</evidence>
<dbReference type="InterPro" id="IPR029063">
    <property type="entry name" value="SAM-dependent_MTases_sf"/>
</dbReference>
<dbReference type="AlphaFoldDB" id="A0A938YT71"/>
<dbReference type="InterPro" id="IPR013216">
    <property type="entry name" value="Methyltransf_11"/>
</dbReference>
<accession>A0A938YT71</accession>
<dbReference type="Proteomes" id="UP000809243">
    <property type="component" value="Unassembled WGS sequence"/>
</dbReference>
<evidence type="ECO:0000313" key="3">
    <source>
        <dbReference type="Proteomes" id="UP000809243"/>
    </source>
</evidence>
<gene>
    <name evidence="2" type="ORF">JW744_01080</name>
</gene>
<reference evidence="2" key="1">
    <citation type="submission" date="2021-01" db="EMBL/GenBank/DDBJ databases">
        <title>Active Sulfur Cycling in an Early Earth Analoge.</title>
        <authorList>
            <person name="Hahn C.R."/>
            <person name="Youssef N.H."/>
            <person name="Elshahed M."/>
        </authorList>
    </citation>
    <scope>NUCLEOTIDE SEQUENCE</scope>
    <source>
        <strain evidence="2">Zod_Metabat.1151</strain>
    </source>
</reference>
<sequence length="224" mass="25179">MKSQDYYDDFSRNYDWERLHGYFGFINEMEAATIKPLVKGKQVLEIGCGTGLIMRQIAGLEKNAVGIDISQKMLSKAREKGFAVARADAAKLPFRDESFDVVYSFKVLAHIEDIGPALSEAARVAKGKGFVVLEFYNSQSIKKLMNFFVPKKVFIRYDSPGRIKRLLPDQLSVHAFSGIRIISPAAISFRIPIVSGITKAVERLLSKTPLSRFGSYFIVICRKN</sequence>
<protein>
    <submittedName>
        <fullName evidence="2">Class I SAM-dependent methyltransferase</fullName>
    </submittedName>
</protein>
<dbReference type="CDD" id="cd02440">
    <property type="entry name" value="AdoMet_MTases"/>
    <property type="match status" value="1"/>
</dbReference>
<dbReference type="Pfam" id="PF08241">
    <property type="entry name" value="Methyltransf_11"/>
    <property type="match status" value="1"/>
</dbReference>
<dbReference type="PANTHER" id="PTHR43591">
    <property type="entry name" value="METHYLTRANSFERASE"/>
    <property type="match status" value="1"/>
</dbReference>
<comment type="caution">
    <text evidence="2">The sequence shown here is derived from an EMBL/GenBank/DDBJ whole genome shotgun (WGS) entry which is preliminary data.</text>
</comment>
<dbReference type="SUPFAM" id="SSF53335">
    <property type="entry name" value="S-adenosyl-L-methionine-dependent methyltransferases"/>
    <property type="match status" value="1"/>
</dbReference>
<keyword evidence="2" id="KW-0808">Transferase</keyword>
<proteinExistence type="predicted"/>
<dbReference type="GO" id="GO:0032259">
    <property type="term" value="P:methylation"/>
    <property type="evidence" value="ECO:0007669"/>
    <property type="project" value="UniProtKB-KW"/>
</dbReference>
<evidence type="ECO:0000313" key="2">
    <source>
        <dbReference type="EMBL" id="MBN2067041.1"/>
    </source>
</evidence>
<dbReference type="Gene3D" id="3.40.50.150">
    <property type="entry name" value="Vaccinia Virus protein VP39"/>
    <property type="match status" value="1"/>
</dbReference>
<keyword evidence="2" id="KW-0489">Methyltransferase</keyword>
<name>A0A938YT71_9ARCH</name>
<feature type="domain" description="Methyltransferase type 11" evidence="1">
    <location>
        <begin position="44"/>
        <end position="132"/>
    </location>
</feature>
<organism evidence="2 3">
    <name type="scientific">Candidatus Iainarchaeum sp</name>
    <dbReference type="NCBI Taxonomy" id="3101447"/>
    <lineage>
        <taxon>Archaea</taxon>
        <taxon>Candidatus Iainarchaeota</taxon>
        <taxon>Candidatus Iainarchaeia</taxon>
        <taxon>Candidatus Iainarchaeales</taxon>
        <taxon>Candidatus Iainarchaeaceae</taxon>
        <taxon>Candidatus Iainarchaeum</taxon>
    </lineage>
</organism>
<dbReference type="EMBL" id="JAFGDB010000017">
    <property type="protein sequence ID" value="MBN2067041.1"/>
    <property type="molecule type" value="Genomic_DNA"/>
</dbReference>
<dbReference type="PANTHER" id="PTHR43591:SF24">
    <property type="entry name" value="2-METHOXY-6-POLYPRENYL-1,4-BENZOQUINOL METHYLASE, MITOCHONDRIAL"/>
    <property type="match status" value="1"/>
</dbReference>